<comment type="caution">
    <text evidence="4">The sequence shown here is derived from an EMBL/GenBank/DDBJ whole genome shotgun (WGS) entry which is preliminary data.</text>
</comment>
<reference evidence="4 5" key="2">
    <citation type="submission" date="2019-01" db="EMBL/GenBank/DDBJ databases">
        <title>The decoding of complex shrimp genome reveals the adaptation for benthos swimmer, frequently molting mechanism and breeding impact on genome.</title>
        <authorList>
            <person name="Sun Y."/>
            <person name="Gao Y."/>
            <person name="Yu Y."/>
        </authorList>
    </citation>
    <scope>NUCLEOTIDE SEQUENCE [LARGE SCALE GENOMIC DNA]</scope>
    <source>
        <tissue evidence="4">Muscle</tissue>
    </source>
</reference>
<feature type="compositionally biased region" description="Acidic residues" evidence="2">
    <location>
        <begin position="369"/>
        <end position="391"/>
    </location>
</feature>
<feature type="region of interest" description="Disordered" evidence="2">
    <location>
        <begin position="1"/>
        <end position="269"/>
    </location>
</feature>
<feature type="compositionally biased region" description="Basic and acidic residues" evidence="2">
    <location>
        <begin position="414"/>
        <end position="426"/>
    </location>
</feature>
<sequence>MSEETGRWDFALGSSGVPQGAFLHLQLTRPRPRRNHSPSRPHVTKEAYNDPVETPFWKETKEDREIEEGEEEDEQEEEEKRQMEMKIGEEEKEKGGKDRKWEDERDKIREVEEEKMEMGEERKEEKEEMDKKGEEVEEEKDEREEEKKKDEKWEKEKGEEEKKDEKWEKEKGEEEKEEKLAEKLGKEEKREEEKGEATKTEIPTREGREKPIREVEIKQEEEEEMEREEEEEEEVQVTKKKKKLKRSRKRSRKSSVKRYMEEEPEEGIVTRKSRSVRSLAVFMESELRMECPVLPGYGASENQTMFMWTKDDGGEQSSFAEPEATTEQRRDREPIAATEQSANGEPKATANHGEKSAATAKHNAHEEPAVTEEPDMTEEPDVTEEPAEEQDNQLRNQRKQDVTEEPAAPATWSTREEPVRTAEQLKEPTTATEQGTFEGPNATAAATATKEPQHEHTGVAGSTDMAKGEETLPKDAVRTGRRNAPEGKVKDQRSDEGDVLETLPLARIPPSKPPRLSPKLHRTFRKEGEESSPVELSEPRRQVLQEGKGRERKENRREGMIDDRNGDGKAKAEDVNRGEDRSKENTEEEKEKVVETEEEKEWERREETGEKNKEEKEERGKGVEDIKEENIEKHEMERKEKLQRETAEEIKASEREDTEEEMEEADRIAAARETEDSLGSEEEDAPRARARREATEGGGEMPPKAPSTSKGFLTPLARLSRRGAKKKKALGVPFAREGAREASSAAHEEEAVPESEVWKPKKPPRPSLCEASLRGAEKDQDPCGEHQLPLNFYCATCREVICRDCMAVTHPQDLHRILETADALATLRTSAVTLLRHYTLVRSFHASLSAALEMYIADNPTMPSAEITDRLKIESGDYLQQAVKEAEVLVESEGNLRRFSSKVREWEARQDDWGFVVSLALRCQLLAGYKSASDKVFLRIGDWVIATPWIYLRHLLEPYLPGNDTIDTANTNLQAMHSPKVKPRSASPRGREKTFPHNACQMVLNNLLPYVIFNPVIRYFLQISDLRDTEVTLVVEPSGDHVREYLKRRHHTATLSPRTLRRTRAGFTLADDALNIVEKQFMMGGRHKSRLVGSYMALEGGHGAGGREAGNGMQRIIKVSLPDVTVADGGRGLPSVGCRKVNQGDVMLDHDVMGRPVLSVALRDIPDISAFRLGHVSRGLDGLIYLLEAEEHRKAETSGLRAKILATVRREEEAIYQVTLGMDI</sequence>
<accession>A0A3R7MZ23</accession>
<evidence type="ECO:0000256" key="2">
    <source>
        <dbReference type="SAM" id="MobiDB-lite"/>
    </source>
</evidence>
<dbReference type="SMART" id="SM00336">
    <property type="entry name" value="BBOX"/>
    <property type="match status" value="1"/>
</dbReference>
<feature type="compositionally biased region" description="Basic and acidic residues" evidence="2">
    <location>
        <begin position="665"/>
        <end position="675"/>
    </location>
</feature>
<feature type="compositionally biased region" description="Basic and acidic residues" evidence="2">
    <location>
        <begin position="145"/>
        <end position="218"/>
    </location>
</feature>
<protein>
    <recommendedName>
        <fullName evidence="3">B box-type domain-containing protein</fullName>
    </recommendedName>
</protein>
<dbReference type="Gene3D" id="3.30.160.60">
    <property type="entry name" value="Classic Zinc Finger"/>
    <property type="match status" value="1"/>
</dbReference>
<dbReference type="PROSITE" id="PS50119">
    <property type="entry name" value="ZF_BBOX"/>
    <property type="match status" value="1"/>
</dbReference>
<evidence type="ECO:0000256" key="1">
    <source>
        <dbReference type="PROSITE-ProRule" id="PRU00024"/>
    </source>
</evidence>
<feature type="compositionally biased region" description="Basic and acidic residues" evidence="2">
    <location>
        <begin position="537"/>
        <end position="655"/>
    </location>
</feature>
<feature type="compositionally biased region" description="Acidic residues" evidence="2">
    <location>
        <begin position="65"/>
        <end position="77"/>
    </location>
</feature>
<keyword evidence="5" id="KW-1185">Reference proteome</keyword>
<dbReference type="AlphaFoldDB" id="A0A3R7MZ23"/>
<feature type="compositionally biased region" description="Acidic residues" evidence="2">
    <location>
        <begin position="219"/>
        <end position="235"/>
    </location>
</feature>
<feature type="compositionally biased region" description="Basic and acidic residues" evidence="2">
    <location>
        <begin position="685"/>
        <end position="695"/>
    </location>
</feature>
<dbReference type="InterPro" id="IPR000315">
    <property type="entry name" value="Znf_B-box"/>
</dbReference>
<dbReference type="Proteomes" id="UP000283509">
    <property type="component" value="Unassembled WGS sequence"/>
</dbReference>
<dbReference type="Pfam" id="PF00643">
    <property type="entry name" value="zf-B_box"/>
    <property type="match status" value="1"/>
</dbReference>
<feature type="region of interest" description="Disordered" evidence="2">
    <location>
        <begin position="305"/>
        <end position="712"/>
    </location>
</feature>
<organism evidence="4 5">
    <name type="scientific">Penaeus vannamei</name>
    <name type="common">Whiteleg shrimp</name>
    <name type="synonym">Litopenaeus vannamei</name>
    <dbReference type="NCBI Taxonomy" id="6689"/>
    <lineage>
        <taxon>Eukaryota</taxon>
        <taxon>Metazoa</taxon>
        <taxon>Ecdysozoa</taxon>
        <taxon>Arthropoda</taxon>
        <taxon>Crustacea</taxon>
        <taxon>Multicrustacea</taxon>
        <taxon>Malacostraca</taxon>
        <taxon>Eumalacostraca</taxon>
        <taxon>Eucarida</taxon>
        <taxon>Decapoda</taxon>
        <taxon>Dendrobranchiata</taxon>
        <taxon>Penaeoidea</taxon>
        <taxon>Penaeidae</taxon>
        <taxon>Penaeus</taxon>
    </lineage>
</organism>
<feature type="compositionally biased region" description="Basic residues" evidence="2">
    <location>
        <begin position="238"/>
        <end position="256"/>
    </location>
</feature>
<feature type="domain" description="B box-type" evidence="3">
    <location>
        <begin position="778"/>
        <end position="820"/>
    </location>
</feature>
<dbReference type="OrthoDB" id="264520at2759"/>
<reference evidence="4 5" key="1">
    <citation type="submission" date="2018-04" db="EMBL/GenBank/DDBJ databases">
        <authorList>
            <person name="Zhang X."/>
            <person name="Yuan J."/>
            <person name="Li F."/>
            <person name="Xiang J."/>
        </authorList>
    </citation>
    <scope>NUCLEOTIDE SEQUENCE [LARGE SCALE GENOMIC DNA]</scope>
    <source>
        <tissue evidence="4">Muscle</tissue>
    </source>
</reference>
<proteinExistence type="predicted"/>
<evidence type="ECO:0000313" key="4">
    <source>
        <dbReference type="EMBL" id="ROT73090.1"/>
    </source>
</evidence>
<dbReference type="SUPFAM" id="SSF57845">
    <property type="entry name" value="B-box zinc-binding domain"/>
    <property type="match status" value="1"/>
</dbReference>
<name>A0A3R7MZ23_PENVA</name>
<feature type="compositionally biased region" description="Acidic residues" evidence="2">
    <location>
        <begin position="135"/>
        <end position="144"/>
    </location>
</feature>
<dbReference type="STRING" id="6689.A0A3R7MZ23"/>
<feature type="compositionally biased region" description="Basic residues" evidence="2">
    <location>
        <begin position="30"/>
        <end position="39"/>
    </location>
</feature>
<evidence type="ECO:0000259" key="3">
    <source>
        <dbReference type="PROSITE" id="PS50119"/>
    </source>
</evidence>
<dbReference type="GO" id="GO:0008270">
    <property type="term" value="F:zinc ion binding"/>
    <property type="evidence" value="ECO:0007669"/>
    <property type="project" value="UniProtKB-KW"/>
</dbReference>
<gene>
    <name evidence="4" type="ORF">C7M84_008487</name>
</gene>
<feature type="compositionally biased region" description="Basic and acidic residues" evidence="2">
    <location>
        <begin position="466"/>
        <end position="496"/>
    </location>
</feature>
<dbReference type="EMBL" id="QCYY01002066">
    <property type="protein sequence ID" value="ROT73090.1"/>
    <property type="molecule type" value="Genomic_DNA"/>
</dbReference>
<evidence type="ECO:0000313" key="5">
    <source>
        <dbReference type="Proteomes" id="UP000283509"/>
    </source>
</evidence>
<keyword evidence="1" id="KW-0862">Zinc</keyword>
<keyword evidence="1" id="KW-0479">Metal-binding</keyword>
<keyword evidence="1" id="KW-0863">Zinc-finger</keyword>
<feature type="compositionally biased region" description="Basic and acidic residues" evidence="2">
    <location>
        <begin position="78"/>
        <end position="134"/>
    </location>
</feature>
<feature type="region of interest" description="Disordered" evidence="2">
    <location>
        <begin position="738"/>
        <end position="765"/>
    </location>
</feature>